<gene>
    <name evidence="1" type="ORF">E2650_00615</name>
</gene>
<evidence type="ECO:0008006" key="2">
    <source>
        <dbReference type="Google" id="ProtNLM"/>
    </source>
</evidence>
<dbReference type="EMBL" id="SUNE01000001">
    <property type="protein sequence ID" value="MDG5898427.1"/>
    <property type="molecule type" value="Genomic_DNA"/>
</dbReference>
<proteinExistence type="predicted"/>
<dbReference type="AlphaFoldDB" id="A0AAW6QRE4"/>
<reference evidence="1" key="1">
    <citation type="journal article" date="2019" name="Int J Environ Res Public Health">
        <title>Characterization of Chromosome-Mediated BlaOXA-894 in Shewanella xiamenensis Isolated from Pig Wastewater.</title>
        <authorList>
            <person name="Zou H."/>
            <person name="Zhou Z."/>
            <person name="Xia H."/>
            <person name="Zhao Q."/>
            <person name="Li X."/>
        </authorList>
    </citation>
    <scope>NUCLEOTIDE SEQUENCE</scope>
    <source>
        <strain evidence="1">2015oxa</strain>
    </source>
</reference>
<organism evidence="1">
    <name type="scientific">Shewanella xiamenensis</name>
    <dbReference type="NCBI Taxonomy" id="332186"/>
    <lineage>
        <taxon>Bacteria</taxon>
        <taxon>Pseudomonadati</taxon>
        <taxon>Pseudomonadota</taxon>
        <taxon>Gammaproteobacteria</taxon>
        <taxon>Alteromonadales</taxon>
        <taxon>Shewanellaceae</taxon>
        <taxon>Shewanella</taxon>
    </lineage>
</organism>
<accession>A0AAW6QRE4</accession>
<evidence type="ECO:0000313" key="1">
    <source>
        <dbReference type="EMBL" id="MDG5898427.1"/>
    </source>
</evidence>
<comment type="caution">
    <text evidence="1">The sequence shown here is derived from an EMBL/GenBank/DDBJ whole genome shotgun (WGS) entry which is preliminary data.</text>
</comment>
<dbReference type="Proteomes" id="UP001152518">
    <property type="component" value="Unassembled WGS sequence"/>
</dbReference>
<reference evidence="1" key="2">
    <citation type="submission" date="2019-04" db="EMBL/GenBank/DDBJ databases">
        <authorList>
            <person name="Zou H."/>
        </authorList>
    </citation>
    <scope>NUCLEOTIDE SEQUENCE</scope>
    <source>
        <strain evidence="1">2015oxa</strain>
    </source>
</reference>
<protein>
    <recommendedName>
        <fullName evidence="2">Transposase</fullName>
    </recommendedName>
</protein>
<name>A0AAW6QRE4_9GAMM</name>
<sequence>MFQYIEMFYNPENSHTNNGRVSPTEYEQQYFENLRKCQIFLCLTRCSCPRLIDV</sequence>